<dbReference type="EMBL" id="FNSC01000001">
    <property type="protein sequence ID" value="SED37701.1"/>
    <property type="molecule type" value="Genomic_DNA"/>
</dbReference>
<dbReference type="RefSeq" id="WP_090381299.1">
    <property type="nucleotide sequence ID" value="NZ_FNSC01000001.1"/>
</dbReference>
<evidence type="ECO:0000259" key="1">
    <source>
        <dbReference type="Pfam" id="PF14301"/>
    </source>
</evidence>
<evidence type="ECO:0000313" key="3">
    <source>
        <dbReference type="Proteomes" id="UP000242849"/>
    </source>
</evidence>
<evidence type="ECO:0000313" key="2">
    <source>
        <dbReference type="EMBL" id="SED37701.1"/>
    </source>
</evidence>
<dbReference type="Proteomes" id="UP000242849">
    <property type="component" value="Unassembled WGS sequence"/>
</dbReference>
<gene>
    <name evidence="2" type="ORF">SAMN05421553_2548</name>
</gene>
<feature type="domain" description="DUF4376" evidence="1">
    <location>
        <begin position="121"/>
        <end position="222"/>
    </location>
</feature>
<proteinExistence type="predicted"/>
<sequence>MHIYIADNAGVLTGPVDLPVIPGIGIQVPSNALQLEALLDEPTAGNVWALVNGQPQQLPDHRGKVYRKEDGAELQHAEVGELPDALTTEPRTSPAHRWLDGAWQFDAALAAAQREADELTVWEAIKAERDRRTQQGGYQASGHWFHSDTFSRSQQLGLVMMGQAIPAIQWKTMSGAFVTMTASLAQAIFAAGAASDQAIFAAAEQHYAAMQASANPLAYDYSAGWPAVYGE</sequence>
<dbReference type="AlphaFoldDB" id="A0A1H5A7G7"/>
<reference evidence="3" key="1">
    <citation type="submission" date="2016-10" db="EMBL/GenBank/DDBJ databases">
        <authorList>
            <person name="Varghese N."/>
            <person name="Submissions S."/>
        </authorList>
    </citation>
    <scope>NUCLEOTIDE SEQUENCE [LARGE SCALE GENOMIC DNA]</scope>
    <source>
        <strain evidence="3">DSM 12111</strain>
    </source>
</reference>
<dbReference type="OrthoDB" id="6692826at2"/>
<name>A0A1H5A7G7_PSEAG</name>
<accession>A0A1H5A7G7</accession>
<keyword evidence="3" id="KW-1185">Reference proteome</keyword>
<dbReference type="Pfam" id="PF14301">
    <property type="entry name" value="DUF4376"/>
    <property type="match status" value="1"/>
</dbReference>
<protein>
    <recommendedName>
        <fullName evidence="1">DUF4376 domain-containing protein</fullName>
    </recommendedName>
</protein>
<dbReference type="InterPro" id="IPR025484">
    <property type="entry name" value="DUF4376"/>
</dbReference>
<organism evidence="2 3">
    <name type="scientific">Pseudomonas anguilliseptica</name>
    <dbReference type="NCBI Taxonomy" id="53406"/>
    <lineage>
        <taxon>Bacteria</taxon>
        <taxon>Pseudomonadati</taxon>
        <taxon>Pseudomonadota</taxon>
        <taxon>Gammaproteobacteria</taxon>
        <taxon>Pseudomonadales</taxon>
        <taxon>Pseudomonadaceae</taxon>
        <taxon>Pseudomonas</taxon>
    </lineage>
</organism>
<dbReference type="STRING" id="53406.SAMN05421553_2548"/>